<feature type="region of interest" description="Disordered" evidence="1">
    <location>
        <begin position="650"/>
        <end position="679"/>
    </location>
</feature>
<dbReference type="AlphaFoldDB" id="A0ABD3I5S2"/>
<feature type="compositionally biased region" description="Pro residues" evidence="1">
    <location>
        <begin position="350"/>
        <end position="361"/>
    </location>
</feature>
<dbReference type="Proteomes" id="UP001633002">
    <property type="component" value="Unassembled WGS sequence"/>
</dbReference>
<reference evidence="2 3" key="1">
    <citation type="submission" date="2024-09" db="EMBL/GenBank/DDBJ databases">
        <title>Chromosome-scale assembly of Riccia sorocarpa.</title>
        <authorList>
            <person name="Paukszto L."/>
        </authorList>
    </citation>
    <scope>NUCLEOTIDE SEQUENCE [LARGE SCALE GENOMIC DNA]</scope>
    <source>
        <strain evidence="2">LP-2024</strain>
        <tissue evidence="2">Aerial parts of the thallus</tissue>
    </source>
</reference>
<evidence type="ECO:0000313" key="3">
    <source>
        <dbReference type="Proteomes" id="UP001633002"/>
    </source>
</evidence>
<proteinExistence type="predicted"/>
<feature type="compositionally biased region" description="Basic and acidic residues" evidence="1">
    <location>
        <begin position="240"/>
        <end position="254"/>
    </location>
</feature>
<feature type="region of interest" description="Disordered" evidence="1">
    <location>
        <begin position="209"/>
        <end position="254"/>
    </location>
</feature>
<dbReference type="EMBL" id="JBJQOH010000002">
    <property type="protein sequence ID" value="KAL3697795.1"/>
    <property type="molecule type" value="Genomic_DNA"/>
</dbReference>
<feature type="region of interest" description="Disordered" evidence="1">
    <location>
        <begin position="344"/>
        <end position="363"/>
    </location>
</feature>
<evidence type="ECO:0000313" key="2">
    <source>
        <dbReference type="EMBL" id="KAL3697795.1"/>
    </source>
</evidence>
<protein>
    <submittedName>
        <fullName evidence="2">Uncharacterized protein</fullName>
    </submittedName>
</protein>
<feature type="region of interest" description="Disordered" evidence="1">
    <location>
        <begin position="124"/>
        <end position="144"/>
    </location>
</feature>
<accession>A0ABD3I5S2</accession>
<name>A0ABD3I5S2_9MARC</name>
<gene>
    <name evidence="2" type="ORF">R1sor_011871</name>
</gene>
<sequence>MAESAMAMSESPIITVKEGEGLVREQECGSPKSFYRLKAYLEDGTKVLEATAWEATRCFTGVPLDEFVAKEMRDDEAEIFERCIGRMSVLRLVRTENHRGMYARIEYAKAVSRKVLFRGDSPCREQPAVETLPSSPVSTKESGDVSRESFRRGFETGFVTCTILVSVGKPRLDGGKCLWVQIPQWLQKETRVVAALPVSVSILEMADEPGPSQAIRSQSTPRHHKSARARLVETDGAESSMRRQLAEARDAEKAAEDALQRANGVVRDLTSRASGAEARIEVLRAELQGRDMCIRDLETQVMGLSADLEAERADRSEPREPPVEIQGPIQTPVQADIPVQGLLEVQGPGDAPPPGDGPPPLTNAQKLALAEAEVAQLKTQLAVMEEAVRVERLRNSTDGSDRAAWEVERTTKQRAISFAKEQRDQDEFEFNLVDFSMVRVYKELHRGLEEELAEAFGRTRAEEDPRLQWEMLRKYDASVHSLAALRLSTHEVVMRKYISRHYNPVLLEAARDVWNTANQTNDLDRLRTFFPGWAPLAPTDGGTIGLSEIWHCQSCHVCHTFFGPDGGYLPRQGLRDMMLVLEDRAHGYNVRERAIDLLNFYLCPARARPGTAPEYLDELYQYVLSEWPVECHNFSRHFAPALRILHAGTANSRQAHHRHGEPTQPRLVELSDDEVAHDR</sequence>
<keyword evidence="3" id="KW-1185">Reference proteome</keyword>
<comment type="caution">
    <text evidence="2">The sequence shown here is derived from an EMBL/GenBank/DDBJ whole genome shotgun (WGS) entry which is preliminary data.</text>
</comment>
<organism evidence="2 3">
    <name type="scientific">Riccia sorocarpa</name>
    <dbReference type="NCBI Taxonomy" id="122646"/>
    <lineage>
        <taxon>Eukaryota</taxon>
        <taxon>Viridiplantae</taxon>
        <taxon>Streptophyta</taxon>
        <taxon>Embryophyta</taxon>
        <taxon>Marchantiophyta</taxon>
        <taxon>Marchantiopsida</taxon>
        <taxon>Marchantiidae</taxon>
        <taxon>Marchantiales</taxon>
        <taxon>Ricciaceae</taxon>
        <taxon>Riccia</taxon>
    </lineage>
</organism>
<evidence type="ECO:0000256" key="1">
    <source>
        <dbReference type="SAM" id="MobiDB-lite"/>
    </source>
</evidence>